<dbReference type="AlphaFoldDB" id="A0A0P7BVZ1"/>
<accession>A0A0P7BVZ1</accession>
<dbReference type="Proteomes" id="UP000050424">
    <property type="component" value="Unassembled WGS sequence"/>
</dbReference>
<feature type="compositionally biased region" description="Low complexity" evidence="1">
    <location>
        <begin position="155"/>
        <end position="166"/>
    </location>
</feature>
<protein>
    <submittedName>
        <fullName evidence="2">Uncharacterized protein</fullName>
    </submittedName>
</protein>
<dbReference type="EMBL" id="LKCW01000005">
    <property type="protein sequence ID" value="KPM45698.1"/>
    <property type="molecule type" value="Genomic_DNA"/>
</dbReference>
<gene>
    <name evidence="2" type="ORF">AK830_g845</name>
</gene>
<reference evidence="2 3" key="1">
    <citation type="submission" date="2015-09" db="EMBL/GenBank/DDBJ databases">
        <title>Draft genome of a European isolate of the apple canker pathogen Neonectria ditissima.</title>
        <authorList>
            <person name="Gomez-Cortecero A."/>
            <person name="Harrison R.J."/>
            <person name="Armitage A.D."/>
        </authorList>
    </citation>
    <scope>NUCLEOTIDE SEQUENCE [LARGE SCALE GENOMIC DNA]</scope>
    <source>
        <strain evidence="2 3">R09/05</strain>
    </source>
</reference>
<feature type="compositionally biased region" description="Basic and acidic residues" evidence="1">
    <location>
        <begin position="132"/>
        <end position="143"/>
    </location>
</feature>
<feature type="region of interest" description="Disordered" evidence="1">
    <location>
        <begin position="1"/>
        <end position="31"/>
    </location>
</feature>
<feature type="compositionally biased region" description="Polar residues" evidence="1">
    <location>
        <begin position="191"/>
        <end position="206"/>
    </location>
</feature>
<comment type="caution">
    <text evidence="2">The sequence shown here is derived from an EMBL/GenBank/DDBJ whole genome shotgun (WGS) entry which is preliminary data.</text>
</comment>
<sequence>MPDAPDSQNNDDDMMSLFGDEPEQDDEAPLFPDPIKERINQIHRYDVGIPLSVINAFMAPSEDSPHAAVREAVADGEFGDLTHLLFNKNISEQAKNEYDTMVRNDFQIGAKDMPEWDPATRNAEKRARKKQRAEQEEQDRLEADLIAGLGEWMAEQEASHATSSTETETDQQAESINQVASSTETEPDYQVESSNQVASTQPAPTVMMNNMSMSFDFASY</sequence>
<keyword evidence="3" id="KW-1185">Reference proteome</keyword>
<proteinExistence type="predicted"/>
<evidence type="ECO:0000313" key="2">
    <source>
        <dbReference type="EMBL" id="KPM45698.1"/>
    </source>
</evidence>
<organism evidence="2 3">
    <name type="scientific">Neonectria ditissima</name>
    <dbReference type="NCBI Taxonomy" id="78410"/>
    <lineage>
        <taxon>Eukaryota</taxon>
        <taxon>Fungi</taxon>
        <taxon>Dikarya</taxon>
        <taxon>Ascomycota</taxon>
        <taxon>Pezizomycotina</taxon>
        <taxon>Sordariomycetes</taxon>
        <taxon>Hypocreomycetidae</taxon>
        <taxon>Hypocreales</taxon>
        <taxon>Nectriaceae</taxon>
        <taxon>Neonectria</taxon>
    </lineage>
</organism>
<dbReference type="OrthoDB" id="5106935at2759"/>
<feature type="compositionally biased region" description="Polar residues" evidence="1">
    <location>
        <begin position="170"/>
        <end position="184"/>
    </location>
</feature>
<evidence type="ECO:0000256" key="1">
    <source>
        <dbReference type="SAM" id="MobiDB-lite"/>
    </source>
</evidence>
<name>A0A0P7BVZ1_9HYPO</name>
<evidence type="ECO:0000313" key="3">
    <source>
        <dbReference type="Proteomes" id="UP000050424"/>
    </source>
</evidence>
<feature type="compositionally biased region" description="Acidic residues" evidence="1">
    <location>
        <begin position="9"/>
        <end position="28"/>
    </location>
</feature>
<feature type="region of interest" description="Disordered" evidence="1">
    <location>
        <begin position="111"/>
        <end position="206"/>
    </location>
</feature>